<name>A0A9K3D4C5_9EUKA</name>
<evidence type="ECO:0000256" key="1">
    <source>
        <dbReference type="SAM" id="MobiDB-lite"/>
    </source>
</evidence>
<accession>A0A9K3D4C5</accession>
<gene>
    <name evidence="4" type="ORF">KIPB_011189</name>
</gene>
<dbReference type="GO" id="GO:0019901">
    <property type="term" value="F:protein kinase binding"/>
    <property type="evidence" value="ECO:0007669"/>
    <property type="project" value="TreeGrafter"/>
</dbReference>
<reference evidence="4 5" key="1">
    <citation type="journal article" date="2018" name="PLoS ONE">
        <title>The draft genome of Kipferlia bialata reveals reductive genome evolution in fornicate parasites.</title>
        <authorList>
            <person name="Tanifuji G."/>
            <person name="Takabayashi S."/>
            <person name="Kume K."/>
            <person name="Takagi M."/>
            <person name="Nakayama T."/>
            <person name="Kamikawa R."/>
            <person name="Inagaki Y."/>
            <person name="Hashimoto T."/>
        </authorList>
    </citation>
    <scope>NUCLEOTIDE SEQUENCE [LARGE SCALE GENOMIC DNA]</scope>
    <source>
        <strain evidence="4">NY0173</strain>
    </source>
</reference>
<dbReference type="SUPFAM" id="SSF50729">
    <property type="entry name" value="PH domain-like"/>
    <property type="match status" value="1"/>
</dbReference>
<dbReference type="Pfam" id="PF02138">
    <property type="entry name" value="Beach"/>
    <property type="match status" value="1"/>
</dbReference>
<dbReference type="InterPro" id="IPR036372">
    <property type="entry name" value="BEACH_dom_sf"/>
</dbReference>
<dbReference type="PROSITE" id="PS51783">
    <property type="entry name" value="PH_BEACH"/>
    <property type="match status" value="1"/>
</dbReference>
<dbReference type="InterPro" id="IPR023362">
    <property type="entry name" value="PH-BEACH_dom"/>
</dbReference>
<comment type="caution">
    <text evidence="4">The sequence shown here is derived from an EMBL/GenBank/DDBJ whole genome shotgun (WGS) entry which is preliminary data.</text>
</comment>
<dbReference type="GO" id="GO:0005829">
    <property type="term" value="C:cytosol"/>
    <property type="evidence" value="ECO:0007669"/>
    <property type="project" value="TreeGrafter"/>
</dbReference>
<feature type="region of interest" description="Disordered" evidence="1">
    <location>
        <begin position="1"/>
        <end position="28"/>
    </location>
</feature>
<dbReference type="OrthoDB" id="26681at2759"/>
<sequence>LSQLRHSEAEHARHTPSPSHPSLSPSESMTDIKEYSSLFTSLRIGSSQGSDERCLLPALPSPVAQEAAAVLLDGAALIFVALVRSQRFRRATARTSYLHTRRVNRAHTRSMLSTMATSRGPWCDAETEGEFWRLSPSEGLGRCRNRLVRYPNGTDHRDRVNTSSVRGDKEREREGSSAGGRGSTEGDDRDGDTEREREQDQRRRDLKRSLALATVADAAEEDGSLQDEGDLAEVDTTTQGGGVQTKANNILVSVACELVADFQSVPGTFEVTSESVAFRLKSNPDADDFVVRVDPACQTKATASPLDALVHRDFVVPVSRVRSVLQRRYVLRWSAFEIFMVDRTSLFINVDSKALKKVLRAVAQVCKYVPGCTVMRTRRLKTASVTSLWRQGLVSNFDYIMSLNTAAGRTYNDLSQYPVFPWVLSDYTSDTIDLNDPSVYRDLSWPVGAQQERARKKAWQRYHDMNDPDMLELSGMKPWCFGSHYSNQVHVVYYLVRCEPFTSVLIKLQSGKFDKPDRMFHSIADTYHSINVDNSDNK</sequence>
<feature type="domain" description="BEACH-type PH" evidence="3">
    <location>
        <begin position="245"/>
        <end position="363"/>
    </location>
</feature>
<dbReference type="Gene3D" id="1.10.1540.10">
    <property type="entry name" value="BEACH domain"/>
    <property type="match status" value="1"/>
</dbReference>
<evidence type="ECO:0008006" key="6">
    <source>
        <dbReference type="Google" id="ProtNLM"/>
    </source>
</evidence>
<proteinExistence type="predicted"/>
<dbReference type="SUPFAM" id="SSF81837">
    <property type="entry name" value="BEACH domain"/>
    <property type="match status" value="1"/>
</dbReference>
<evidence type="ECO:0000313" key="4">
    <source>
        <dbReference type="EMBL" id="GIQ88848.1"/>
    </source>
</evidence>
<dbReference type="Proteomes" id="UP000265618">
    <property type="component" value="Unassembled WGS sequence"/>
</dbReference>
<evidence type="ECO:0000313" key="5">
    <source>
        <dbReference type="Proteomes" id="UP000265618"/>
    </source>
</evidence>
<dbReference type="SMART" id="SM01026">
    <property type="entry name" value="Beach"/>
    <property type="match status" value="1"/>
</dbReference>
<feature type="compositionally biased region" description="Basic and acidic residues" evidence="1">
    <location>
        <begin position="1"/>
        <end position="13"/>
    </location>
</feature>
<organism evidence="4 5">
    <name type="scientific">Kipferlia bialata</name>
    <dbReference type="NCBI Taxonomy" id="797122"/>
    <lineage>
        <taxon>Eukaryota</taxon>
        <taxon>Metamonada</taxon>
        <taxon>Carpediemonas-like organisms</taxon>
        <taxon>Kipferlia</taxon>
    </lineage>
</organism>
<dbReference type="Pfam" id="PF14844">
    <property type="entry name" value="PH_BEACH"/>
    <property type="match status" value="1"/>
</dbReference>
<feature type="compositionally biased region" description="Basic and acidic residues" evidence="1">
    <location>
        <begin position="192"/>
        <end position="203"/>
    </location>
</feature>
<dbReference type="PANTHER" id="PTHR13743">
    <property type="entry name" value="BEIGE/BEACH-RELATED"/>
    <property type="match status" value="1"/>
</dbReference>
<evidence type="ECO:0000259" key="3">
    <source>
        <dbReference type="PROSITE" id="PS51783"/>
    </source>
</evidence>
<keyword evidence="5" id="KW-1185">Reference proteome</keyword>
<dbReference type="Gene3D" id="2.30.29.30">
    <property type="entry name" value="Pleckstrin-homology domain (PH domain)/Phosphotyrosine-binding domain (PTB)"/>
    <property type="match status" value="1"/>
</dbReference>
<feature type="compositionally biased region" description="Low complexity" evidence="1">
    <location>
        <begin position="16"/>
        <end position="28"/>
    </location>
</feature>
<feature type="non-terminal residue" evidence="4">
    <location>
        <position position="1"/>
    </location>
</feature>
<protein>
    <recommendedName>
        <fullName evidence="6">BEACH domain-containing protein</fullName>
    </recommendedName>
</protein>
<dbReference type="PANTHER" id="PTHR13743:SF112">
    <property type="entry name" value="BEACH DOMAIN-CONTAINING PROTEIN"/>
    <property type="match status" value="1"/>
</dbReference>
<feature type="compositionally biased region" description="Basic and acidic residues" evidence="1">
    <location>
        <begin position="154"/>
        <end position="175"/>
    </location>
</feature>
<dbReference type="InterPro" id="IPR011993">
    <property type="entry name" value="PH-like_dom_sf"/>
</dbReference>
<evidence type="ECO:0000259" key="2">
    <source>
        <dbReference type="PROSITE" id="PS50197"/>
    </source>
</evidence>
<feature type="domain" description="BEACH" evidence="2">
    <location>
        <begin position="374"/>
        <end position="538"/>
    </location>
</feature>
<dbReference type="GO" id="GO:0008104">
    <property type="term" value="P:intracellular protein localization"/>
    <property type="evidence" value="ECO:0007669"/>
    <property type="project" value="TreeGrafter"/>
</dbReference>
<feature type="non-terminal residue" evidence="4">
    <location>
        <position position="538"/>
    </location>
</feature>
<dbReference type="EMBL" id="BDIP01004448">
    <property type="protein sequence ID" value="GIQ88848.1"/>
    <property type="molecule type" value="Genomic_DNA"/>
</dbReference>
<dbReference type="InterPro" id="IPR050865">
    <property type="entry name" value="BEACH_Domain"/>
</dbReference>
<feature type="region of interest" description="Disordered" evidence="1">
    <location>
        <begin position="148"/>
        <end position="209"/>
    </location>
</feature>
<dbReference type="InterPro" id="IPR000409">
    <property type="entry name" value="BEACH_dom"/>
</dbReference>
<dbReference type="AlphaFoldDB" id="A0A9K3D4C5"/>
<dbReference type="GO" id="GO:0016020">
    <property type="term" value="C:membrane"/>
    <property type="evidence" value="ECO:0007669"/>
    <property type="project" value="TreeGrafter"/>
</dbReference>
<dbReference type="PROSITE" id="PS50197">
    <property type="entry name" value="BEACH"/>
    <property type="match status" value="1"/>
</dbReference>